<proteinExistence type="predicted"/>
<feature type="transmembrane region" description="Helical" evidence="1">
    <location>
        <begin position="6"/>
        <end position="25"/>
    </location>
</feature>
<evidence type="ECO:0000256" key="1">
    <source>
        <dbReference type="SAM" id="Phobius"/>
    </source>
</evidence>
<sequence length="35" mass="3788">MEGVLIGFIWTVIIVGGALALAAIVQMVKSPYRNR</sequence>
<dbReference type="EMBL" id="JACCFL010000001">
    <property type="protein sequence ID" value="NYJ23483.1"/>
    <property type="molecule type" value="Genomic_DNA"/>
</dbReference>
<organism evidence="2 3">
    <name type="scientific">Leifsonia shinshuensis</name>
    <dbReference type="NCBI Taxonomy" id="150026"/>
    <lineage>
        <taxon>Bacteria</taxon>
        <taxon>Bacillati</taxon>
        <taxon>Actinomycetota</taxon>
        <taxon>Actinomycetes</taxon>
        <taxon>Micrococcales</taxon>
        <taxon>Microbacteriaceae</taxon>
        <taxon>Leifsonia</taxon>
    </lineage>
</organism>
<comment type="caution">
    <text evidence="2">The sequence shown here is derived from an EMBL/GenBank/DDBJ whole genome shotgun (WGS) entry which is preliminary data.</text>
</comment>
<gene>
    <name evidence="2" type="ORF">HNR13_001770</name>
</gene>
<evidence type="ECO:0000313" key="2">
    <source>
        <dbReference type="EMBL" id="NYJ23483.1"/>
    </source>
</evidence>
<keyword evidence="1" id="KW-0472">Membrane</keyword>
<evidence type="ECO:0000313" key="3">
    <source>
        <dbReference type="Proteomes" id="UP000578352"/>
    </source>
</evidence>
<accession>A0A853CU98</accession>
<reference evidence="2 3" key="1">
    <citation type="submission" date="2020-07" db="EMBL/GenBank/DDBJ databases">
        <title>Sequencing the genomes of 1000 actinobacteria strains.</title>
        <authorList>
            <person name="Klenk H.-P."/>
        </authorList>
    </citation>
    <scope>NUCLEOTIDE SEQUENCE [LARGE SCALE GENOMIC DNA]</scope>
    <source>
        <strain evidence="2 3">DSM 15165</strain>
    </source>
</reference>
<dbReference type="AlphaFoldDB" id="A0A853CU98"/>
<dbReference type="Proteomes" id="UP000578352">
    <property type="component" value="Unassembled WGS sequence"/>
</dbReference>
<keyword evidence="1" id="KW-1133">Transmembrane helix</keyword>
<protein>
    <submittedName>
        <fullName evidence="2">Uncharacterized protein</fullName>
    </submittedName>
</protein>
<name>A0A853CU98_9MICO</name>
<keyword evidence="1" id="KW-0812">Transmembrane</keyword>